<keyword evidence="3" id="KW-0313">Glucose metabolism</keyword>
<feature type="domain" description="Glucose-6-phosphate dehydrogenase NAD-binding" evidence="7">
    <location>
        <begin position="8"/>
        <end position="175"/>
    </location>
</feature>
<dbReference type="InterPro" id="IPR019796">
    <property type="entry name" value="G6P_DH_AS"/>
</dbReference>
<feature type="domain" description="Glucose-6-phosphate dehydrogenase C-terminal" evidence="8">
    <location>
        <begin position="178"/>
        <end position="448"/>
    </location>
</feature>
<sequence length="457" mass="52898">MKRIIIQYGGTGDLALKKLYPAYQNLMEKQYSFSVLALGRRYTTREEFLLNSVSPSAPASFTDNLDYLYYDMADTDAVSILTKKLRSMIEGSDEVEFIYYLALQPSLYEDAIHQIKAIDASLDCCCTLTKKIVVEKPFGFDLESALRYNEILEKAFTDKEIFRVDHYLGKEFMQNLLLMRFHNDIIRRIWDNRTIESIQIIFDETHGVDQRLGFYEKIGVVRDTIQNHIMQIVTYLTMSEPASLSPEDISVEKEKVLRSISPVREFHMGRYESLGVNSGHVVQTPTYAALKLFVNTYYFADIPIYVRTGKMQKEAKSLIYIKFKNTTKEVMHDQSIAENGVIITIHPELTIDISMNLKMPNTSWKSKPVRFRFNQSETFGANTPEAYEQIVQKILIADKSLFPTMKEITESWRIVEPMLESDLVGEVYPIRTLPRFASQLAKDNHFTWFDETQIAKP</sequence>
<dbReference type="InterPro" id="IPR036291">
    <property type="entry name" value="NAD(P)-bd_dom_sf"/>
</dbReference>
<dbReference type="GO" id="GO:0050661">
    <property type="term" value="F:NADP binding"/>
    <property type="evidence" value="ECO:0007669"/>
    <property type="project" value="InterPro"/>
</dbReference>
<dbReference type="PANTHER" id="PTHR23429:SF0">
    <property type="entry name" value="GLUCOSE-6-PHOSPHATE 1-DEHYDROGENASE"/>
    <property type="match status" value="1"/>
</dbReference>
<dbReference type="PRINTS" id="PR00079">
    <property type="entry name" value="G6PDHDRGNASE"/>
</dbReference>
<evidence type="ECO:0000256" key="6">
    <source>
        <dbReference type="ARBA" id="ARBA00023277"/>
    </source>
</evidence>
<accession>A0A644YXV2</accession>
<evidence type="ECO:0000256" key="2">
    <source>
        <dbReference type="ARBA" id="ARBA00009975"/>
    </source>
</evidence>
<evidence type="ECO:0000313" key="9">
    <source>
        <dbReference type="EMBL" id="MPM33450.1"/>
    </source>
</evidence>
<dbReference type="GO" id="GO:0009051">
    <property type="term" value="P:pentose-phosphate shunt, oxidative branch"/>
    <property type="evidence" value="ECO:0007669"/>
    <property type="project" value="TreeGrafter"/>
</dbReference>
<dbReference type="InterPro" id="IPR022675">
    <property type="entry name" value="G6P_DH_C"/>
</dbReference>
<evidence type="ECO:0000256" key="4">
    <source>
        <dbReference type="ARBA" id="ARBA00022857"/>
    </source>
</evidence>
<reference evidence="9" key="1">
    <citation type="submission" date="2019-08" db="EMBL/GenBank/DDBJ databases">
        <authorList>
            <person name="Kucharzyk K."/>
            <person name="Murdoch R.W."/>
            <person name="Higgins S."/>
            <person name="Loffler F."/>
        </authorList>
    </citation>
    <scope>NUCLEOTIDE SEQUENCE</scope>
</reference>
<dbReference type="PIRSF" id="PIRSF000110">
    <property type="entry name" value="G6PD"/>
    <property type="match status" value="1"/>
</dbReference>
<comment type="caution">
    <text evidence="9">The sequence shown here is derived from an EMBL/GenBank/DDBJ whole genome shotgun (WGS) entry which is preliminary data.</text>
</comment>
<dbReference type="EC" id="1.1.1.49" evidence="9"/>
<dbReference type="UniPathway" id="UPA00115"/>
<evidence type="ECO:0000259" key="7">
    <source>
        <dbReference type="Pfam" id="PF00479"/>
    </source>
</evidence>
<dbReference type="EMBL" id="VSSQ01006664">
    <property type="protein sequence ID" value="MPM33450.1"/>
    <property type="molecule type" value="Genomic_DNA"/>
</dbReference>
<gene>
    <name evidence="9" type="primary">zwf_7</name>
    <name evidence="9" type="ORF">SDC9_80025</name>
</gene>
<organism evidence="9">
    <name type="scientific">bioreactor metagenome</name>
    <dbReference type="NCBI Taxonomy" id="1076179"/>
    <lineage>
        <taxon>unclassified sequences</taxon>
        <taxon>metagenomes</taxon>
        <taxon>ecological metagenomes</taxon>
    </lineage>
</organism>
<dbReference type="Gene3D" id="3.40.50.720">
    <property type="entry name" value="NAD(P)-binding Rossmann-like Domain"/>
    <property type="match status" value="1"/>
</dbReference>
<dbReference type="InterPro" id="IPR001282">
    <property type="entry name" value="G6P_DH"/>
</dbReference>
<dbReference type="SUPFAM" id="SSF55347">
    <property type="entry name" value="Glyceraldehyde-3-phosphate dehydrogenase-like, C-terminal domain"/>
    <property type="match status" value="1"/>
</dbReference>
<protein>
    <submittedName>
        <fullName evidence="9">Glucose-6-phosphate 1-dehydrogenase</fullName>
        <ecNumber evidence="9">1.1.1.49</ecNumber>
    </submittedName>
</protein>
<dbReference type="Pfam" id="PF00479">
    <property type="entry name" value="G6PD_N"/>
    <property type="match status" value="1"/>
</dbReference>
<name>A0A644YXV2_9ZZZZ</name>
<evidence type="ECO:0000256" key="5">
    <source>
        <dbReference type="ARBA" id="ARBA00023002"/>
    </source>
</evidence>
<dbReference type="AlphaFoldDB" id="A0A644YXV2"/>
<comment type="pathway">
    <text evidence="1">Carbohydrate degradation; pentose phosphate pathway; D-ribulose 5-phosphate from D-glucose 6-phosphate (oxidative stage): step 1/3.</text>
</comment>
<keyword evidence="4" id="KW-0521">NADP</keyword>
<dbReference type="GO" id="GO:0006006">
    <property type="term" value="P:glucose metabolic process"/>
    <property type="evidence" value="ECO:0007669"/>
    <property type="project" value="UniProtKB-KW"/>
</dbReference>
<dbReference type="PROSITE" id="PS00069">
    <property type="entry name" value="G6P_DEHYDROGENASE"/>
    <property type="match status" value="1"/>
</dbReference>
<evidence type="ECO:0000259" key="8">
    <source>
        <dbReference type="Pfam" id="PF02781"/>
    </source>
</evidence>
<comment type="similarity">
    <text evidence="2">Belongs to the glucose-6-phosphate dehydrogenase family.</text>
</comment>
<dbReference type="Gene3D" id="3.30.360.10">
    <property type="entry name" value="Dihydrodipicolinate Reductase, domain 2"/>
    <property type="match status" value="1"/>
</dbReference>
<evidence type="ECO:0000256" key="1">
    <source>
        <dbReference type="ARBA" id="ARBA00004937"/>
    </source>
</evidence>
<proteinExistence type="inferred from homology"/>
<keyword evidence="6" id="KW-0119">Carbohydrate metabolism</keyword>
<dbReference type="Pfam" id="PF02781">
    <property type="entry name" value="G6PD_C"/>
    <property type="match status" value="1"/>
</dbReference>
<keyword evidence="5 9" id="KW-0560">Oxidoreductase</keyword>
<dbReference type="PANTHER" id="PTHR23429">
    <property type="entry name" value="GLUCOSE-6-PHOSPHATE 1-DEHYDROGENASE G6PD"/>
    <property type="match status" value="1"/>
</dbReference>
<dbReference type="InterPro" id="IPR022674">
    <property type="entry name" value="G6P_DH_NAD-bd"/>
</dbReference>
<dbReference type="GO" id="GO:0005829">
    <property type="term" value="C:cytosol"/>
    <property type="evidence" value="ECO:0007669"/>
    <property type="project" value="TreeGrafter"/>
</dbReference>
<evidence type="ECO:0000256" key="3">
    <source>
        <dbReference type="ARBA" id="ARBA00022526"/>
    </source>
</evidence>
<dbReference type="GO" id="GO:0004345">
    <property type="term" value="F:glucose-6-phosphate dehydrogenase activity"/>
    <property type="evidence" value="ECO:0007669"/>
    <property type="project" value="UniProtKB-EC"/>
</dbReference>
<dbReference type="SUPFAM" id="SSF51735">
    <property type="entry name" value="NAD(P)-binding Rossmann-fold domains"/>
    <property type="match status" value="1"/>
</dbReference>